<feature type="domain" description="Signal transduction histidine kinase subgroup 2 dimerisation and phosphoacceptor" evidence="10">
    <location>
        <begin position="336"/>
        <end position="390"/>
    </location>
</feature>
<gene>
    <name evidence="11" type="ORF">FHS92_002845</name>
</gene>
<organism evidence="11 12">
    <name type="scientific">Sphingobium subterraneum</name>
    <dbReference type="NCBI Taxonomy" id="627688"/>
    <lineage>
        <taxon>Bacteria</taxon>
        <taxon>Pseudomonadati</taxon>
        <taxon>Pseudomonadota</taxon>
        <taxon>Alphaproteobacteria</taxon>
        <taxon>Sphingomonadales</taxon>
        <taxon>Sphingomonadaceae</taxon>
        <taxon>Sphingobium</taxon>
    </lineage>
</organism>
<keyword evidence="3" id="KW-0597">Phosphoprotein</keyword>
<feature type="transmembrane region" description="Helical" evidence="9">
    <location>
        <begin position="245"/>
        <end position="269"/>
    </location>
</feature>
<dbReference type="GO" id="GO:0004673">
    <property type="term" value="F:protein histidine kinase activity"/>
    <property type="evidence" value="ECO:0007669"/>
    <property type="project" value="UniProtKB-EC"/>
</dbReference>
<dbReference type="Pfam" id="PF07568">
    <property type="entry name" value="HisKA_2"/>
    <property type="match status" value="1"/>
</dbReference>
<keyword evidence="12" id="KW-1185">Reference proteome</keyword>
<dbReference type="PANTHER" id="PTHR41523">
    <property type="entry name" value="TWO-COMPONENT SYSTEM SENSOR PROTEIN"/>
    <property type="match status" value="1"/>
</dbReference>
<accession>A0A841J967</accession>
<evidence type="ECO:0000256" key="1">
    <source>
        <dbReference type="ARBA" id="ARBA00000085"/>
    </source>
</evidence>
<name>A0A841J967_9SPHN</name>
<evidence type="ECO:0000256" key="5">
    <source>
        <dbReference type="ARBA" id="ARBA00022741"/>
    </source>
</evidence>
<keyword evidence="8" id="KW-0175">Coiled coil</keyword>
<dbReference type="RefSeq" id="WP_184081393.1">
    <property type="nucleotide sequence ID" value="NZ_JACIJP010000005.1"/>
</dbReference>
<dbReference type="Gene3D" id="3.30.450.20">
    <property type="entry name" value="PAS domain"/>
    <property type="match status" value="1"/>
</dbReference>
<evidence type="ECO:0000259" key="10">
    <source>
        <dbReference type="Pfam" id="PF07568"/>
    </source>
</evidence>
<evidence type="ECO:0000256" key="4">
    <source>
        <dbReference type="ARBA" id="ARBA00022679"/>
    </source>
</evidence>
<keyword evidence="6 11" id="KW-0418">Kinase</keyword>
<keyword evidence="9" id="KW-1133">Transmembrane helix</keyword>
<evidence type="ECO:0000256" key="8">
    <source>
        <dbReference type="SAM" id="Coils"/>
    </source>
</evidence>
<evidence type="ECO:0000313" key="11">
    <source>
        <dbReference type="EMBL" id="MBB6125088.1"/>
    </source>
</evidence>
<keyword evidence="7" id="KW-0067">ATP-binding</keyword>
<evidence type="ECO:0000256" key="7">
    <source>
        <dbReference type="ARBA" id="ARBA00022840"/>
    </source>
</evidence>
<proteinExistence type="predicted"/>
<keyword evidence="5" id="KW-0547">Nucleotide-binding</keyword>
<evidence type="ECO:0000256" key="6">
    <source>
        <dbReference type="ARBA" id="ARBA00022777"/>
    </source>
</evidence>
<reference evidence="11 12" key="1">
    <citation type="submission" date="2020-08" db="EMBL/GenBank/DDBJ databases">
        <title>Genomic Encyclopedia of Type Strains, Phase IV (KMG-IV): sequencing the most valuable type-strain genomes for metagenomic binning, comparative biology and taxonomic classification.</title>
        <authorList>
            <person name="Goeker M."/>
        </authorList>
    </citation>
    <scope>NUCLEOTIDE SEQUENCE [LARGE SCALE GENOMIC DNA]</scope>
    <source>
        <strain evidence="11 12">DSM 102255</strain>
    </source>
</reference>
<comment type="caution">
    <text evidence="11">The sequence shown here is derived from an EMBL/GenBank/DDBJ whole genome shotgun (WGS) entry which is preliminary data.</text>
</comment>
<keyword evidence="9" id="KW-0812">Transmembrane</keyword>
<feature type="coiled-coil region" evidence="8">
    <location>
        <begin position="51"/>
        <end position="78"/>
    </location>
</feature>
<dbReference type="Proteomes" id="UP000552700">
    <property type="component" value="Unassembled WGS sequence"/>
</dbReference>
<evidence type="ECO:0000256" key="2">
    <source>
        <dbReference type="ARBA" id="ARBA00012438"/>
    </source>
</evidence>
<evidence type="ECO:0000313" key="12">
    <source>
        <dbReference type="Proteomes" id="UP000552700"/>
    </source>
</evidence>
<dbReference type="GO" id="GO:0005524">
    <property type="term" value="F:ATP binding"/>
    <property type="evidence" value="ECO:0007669"/>
    <property type="project" value="UniProtKB-KW"/>
</dbReference>
<dbReference type="PANTHER" id="PTHR41523:SF8">
    <property type="entry name" value="ETHYLENE RESPONSE SENSOR PROTEIN"/>
    <property type="match status" value="1"/>
</dbReference>
<dbReference type="InterPro" id="IPR011495">
    <property type="entry name" value="Sig_transdc_His_kin_sub2_dim/P"/>
</dbReference>
<protein>
    <recommendedName>
        <fullName evidence="2">histidine kinase</fullName>
        <ecNumber evidence="2">2.7.13.3</ecNumber>
    </recommendedName>
</protein>
<keyword evidence="4" id="KW-0808">Transferase</keyword>
<evidence type="ECO:0000256" key="9">
    <source>
        <dbReference type="SAM" id="Phobius"/>
    </source>
</evidence>
<sequence length="528" mass="57807">MSNLGHVRKWFGAEWLSGTAARIFFVLTLALLPLACVALFSTLRSIGTMEREKQQLLLAATEQNARKLQSDILSARTASMLTVNVLAGGQNVGNICARMETFLRGSIGAGDVEYAVFDRTGRAICAPSPPAIIRVDDVRDMTSGEDARIVSDRHGLLLRTRSNDGTVIGVAFWSRDAVAHLTEPNARKGANPSLILTQGNDRLTVFGDHSTHPNRLNKATVPVGQTKLFMTLAVGEETPSITQKLAVFLPLLMWAAAAIVGWIVVRWLLIQPLLALRRVVADYQPGQIIYPPQRLRSASSEIAELGEAFHAMSIDVSEHEGEMQSALERQTKLTREVHHRVKNNLQIISSLISLHSRSEDDPQSRKAFASIQRRVDALAVVQRNHYAELEENRGVSAPPLISEVAASMRASAPGGKDRQLVLEVDSDQLWLHQDVAAPVAFLIAELADLAITFEQAATIRIALVADPDRVNGATLRISSSLFTGASLKATERFQLYERVLTGLSRQLRAPLTHDPETGEFQIALDTLP</sequence>
<feature type="transmembrane region" description="Helical" evidence="9">
    <location>
        <begin position="20"/>
        <end position="43"/>
    </location>
</feature>
<evidence type="ECO:0000256" key="3">
    <source>
        <dbReference type="ARBA" id="ARBA00022553"/>
    </source>
</evidence>
<dbReference type="EMBL" id="JACIJP010000005">
    <property type="protein sequence ID" value="MBB6125088.1"/>
    <property type="molecule type" value="Genomic_DNA"/>
</dbReference>
<dbReference type="AlphaFoldDB" id="A0A841J967"/>
<keyword evidence="9" id="KW-0472">Membrane</keyword>
<dbReference type="EC" id="2.7.13.3" evidence="2"/>
<comment type="catalytic activity">
    <reaction evidence="1">
        <text>ATP + protein L-histidine = ADP + protein N-phospho-L-histidine.</text>
        <dbReference type="EC" id="2.7.13.3"/>
    </reaction>
</comment>